<dbReference type="EMBL" id="BLAE01000011">
    <property type="protein sequence ID" value="GES08739.1"/>
    <property type="molecule type" value="Genomic_DNA"/>
</dbReference>
<keyword evidence="3" id="KW-1185">Reference proteome</keyword>
<sequence length="132" mass="13163">MAAAAAAEGKDRLITNGLQTRMPAALIAAEIFALQGVAVLPLAGRSVPGAVGCVLGFSIVSITLPHLLVGRYGTAAYATLSGRIATFSVADKALAPLGAVALAQSAGYGWVMAAVAVASAIAAFALLAYHRL</sequence>
<feature type="transmembrane region" description="Helical" evidence="1">
    <location>
        <begin position="22"/>
        <end position="43"/>
    </location>
</feature>
<evidence type="ECO:0000256" key="1">
    <source>
        <dbReference type="SAM" id="Phobius"/>
    </source>
</evidence>
<evidence type="ECO:0000313" key="3">
    <source>
        <dbReference type="Proteomes" id="UP000331127"/>
    </source>
</evidence>
<protein>
    <submittedName>
        <fullName evidence="2">Uncharacterized protein</fullName>
    </submittedName>
</protein>
<feature type="transmembrane region" description="Helical" evidence="1">
    <location>
        <begin position="49"/>
        <end position="68"/>
    </location>
</feature>
<reference evidence="2 3" key="1">
    <citation type="submission" date="2019-10" db="EMBL/GenBank/DDBJ databases">
        <title>Whole genome shotgun sequence of Acrocarpospora macrocephala NBRC 16266.</title>
        <authorList>
            <person name="Ichikawa N."/>
            <person name="Kimura A."/>
            <person name="Kitahashi Y."/>
            <person name="Komaki H."/>
            <person name="Oguchi A."/>
        </authorList>
    </citation>
    <scope>NUCLEOTIDE SEQUENCE [LARGE SCALE GENOMIC DNA]</scope>
    <source>
        <strain evidence="2 3">NBRC 16266</strain>
    </source>
</reference>
<organism evidence="2 3">
    <name type="scientific">Acrocarpospora macrocephala</name>
    <dbReference type="NCBI Taxonomy" id="150177"/>
    <lineage>
        <taxon>Bacteria</taxon>
        <taxon>Bacillati</taxon>
        <taxon>Actinomycetota</taxon>
        <taxon>Actinomycetes</taxon>
        <taxon>Streptosporangiales</taxon>
        <taxon>Streptosporangiaceae</taxon>
        <taxon>Acrocarpospora</taxon>
    </lineage>
</organism>
<dbReference type="Proteomes" id="UP000331127">
    <property type="component" value="Unassembled WGS sequence"/>
</dbReference>
<keyword evidence="1" id="KW-0812">Transmembrane</keyword>
<feature type="transmembrane region" description="Helical" evidence="1">
    <location>
        <begin position="108"/>
        <end position="129"/>
    </location>
</feature>
<keyword evidence="1" id="KW-1133">Transmembrane helix</keyword>
<gene>
    <name evidence="2" type="ORF">Amac_023350</name>
</gene>
<name>A0A5M3WKN6_9ACTN</name>
<comment type="caution">
    <text evidence="2">The sequence shown here is derived from an EMBL/GenBank/DDBJ whole genome shotgun (WGS) entry which is preliminary data.</text>
</comment>
<dbReference type="RefSeq" id="WP_174900157.1">
    <property type="nucleotide sequence ID" value="NZ_BAAAHL010000046.1"/>
</dbReference>
<proteinExistence type="predicted"/>
<accession>A0A5M3WKN6</accession>
<keyword evidence="1" id="KW-0472">Membrane</keyword>
<dbReference type="AlphaFoldDB" id="A0A5M3WKN6"/>
<evidence type="ECO:0000313" key="2">
    <source>
        <dbReference type="EMBL" id="GES08739.1"/>
    </source>
</evidence>